<keyword evidence="6" id="KW-0547">Nucleotide-binding</keyword>
<dbReference type="RefSeq" id="WP_078806964.1">
    <property type="nucleotide sequence ID" value="NZ_FUXI01000009.1"/>
</dbReference>
<dbReference type="Proteomes" id="UP000190328">
    <property type="component" value="Unassembled WGS sequence"/>
</dbReference>
<evidence type="ECO:0000256" key="5">
    <source>
        <dbReference type="ARBA" id="ARBA00022723"/>
    </source>
</evidence>
<dbReference type="CDD" id="cd05403">
    <property type="entry name" value="NT_KNTase_like"/>
    <property type="match status" value="1"/>
</dbReference>
<dbReference type="AlphaFoldDB" id="A0A1T4MBR8"/>
<dbReference type="PANTHER" id="PTHR33571">
    <property type="entry name" value="SSL8005 PROTEIN"/>
    <property type="match status" value="1"/>
</dbReference>
<evidence type="ECO:0000256" key="6">
    <source>
        <dbReference type="ARBA" id="ARBA00022741"/>
    </source>
</evidence>
<dbReference type="SUPFAM" id="SSF81301">
    <property type="entry name" value="Nucleotidyltransferase"/>
    <property type="match status" value="1"/>
</dbReference>
<dbReference type="EMBL" id="FUXI01000009">
    <property type="protein sequence ID" value="SJZ64469.1"/>
    <property type="molecule type" value="Genomic_DNA"/>
</dbReference>
<evidence type="ECO:0000256" key="9">
    <source>
        <dbReference type="ARBA" id="ARBA00038276"/>
    </source>
</evidence>
<evidence type="ECO:0000313" key="12">
    <source>
        <dbReference type="Proteomes" id="UP000190328"/>
    </source>
</evidence>
<keyword evidence="12" id="KW-1185">Reference proteome</keyword>
<dbReference type="OrthoDB" id="9809668at2"/>
<dbReference type="GO" id="GO:0005524">
    <property type="term" value="F:ATP binding"/>
    <property type="evidence" value="ECO:0007669"/>
    <property type="project" value="UniProtKB-KW"/>
</dbReference>
<evidence type="ECO:0000256" key="2">
    <source>
        <dbReference type="ARBA" id="ARBA00022649"/>
    </source>
</evidence>
<dbReference type="InterPro" id="IPR002934">
    <property type="entry name" value="Polymerase_NTP_transf_dom"/>
</dbReference>
<comment type="similarity">
    <text evidence="9">Belongs to the MntA antitoxin family.</text>
</comment>
<evidence type="ECO:0000256" key="7">
    <source>
        <dbReference type="ARBA" id="ARBA00022840"/>
    </source>
</evidence>
<keyword evidence="8" id="KW-0460">Magnesium</keyword>
<feature type="domain" description="Polymerase nucleotidyl transferase" evidence="10">
    <location>
        <begin position="7"/>
        <end position="56"/>
    </location>
</feature>
<dbReference type="GO" id="GO:0046872">
    <property type="term" value="F:metal ion binding"/>
    <property type="evidence" value="ECO:0007669"/>
    <property type="project" value="UniProtKB-KW"/>
</dbReference>
<proteinExistence type="inferred from homology"/>
<name>A0A1T4MBR8_9ENTE</name>
<comment type="cofactor">
    <cofactor evidence="1">
        <name>Mg(2+)</name>
        <dbReference type="ChEBI" id="CHEBI:18420"/>
    </cofactor>
</comment>
<evidence type="ECO:0000256" key="1">
    <source>
        <dbReference type="ARBA" id="ARBA00001946"/>
    </source>
</evidence>
<dbReference type="PANTHER" id="PTHR33571:SF14">
    <property type="entry name" value="PROTEIN ADENYLYLTRANSFERASE MJ0435-RELATED"/>
    <property type="match status" value="1"/>
</dbReference>
<reference evidence="12" key="1">
    <citation type="submission" date="2017-02" db="EMBL/GenBank/DDBJ databases">
        <authorList>
            <person name="Varghese N."/>
            <person name="Submissions S."/>
        </authorList>
    </citation>
    <scope>NUCLEOTIDE SEQUENCE [LARGE SCALE GENOMIC DNA]</scope>
    <source>
        <strain evidence="12">ATCC BAA-1030</strain>
    </source>
</reference>
<dbReference type="InterPro" id="IPR052038">
    <property type="entry name" value="Type-VII_TA_antitoxin"/>
</dbReference>
<dbReference type="InterPro" id="IPR043519">
    <property type="entry name" value="NT_sf"/>
</dbReference>
<dbReference type="Pfam" id="PF01909">
    <property type="entry name" value="NTP_transf_2"/>
    <property type="match status" value="1"/>
</dbReference>
<sequence length="100" mass="11664">MVYTIEEIKEKVKPIAKKYHVKEMYLFGSYARGTATDSSDLDFVVVGNLKRMIPISIDLQETFHLENDVLSEEQMNTMSSPIGRKIKEDFEREKVIVYEE</sequence>
<keyword evidence="7" id="KW-0067">ATP-binding</keyword>
<dbReference type="STRING" id="263852.SAMN02745116_01039"/>
<keyword evidence="4" id="KW-0548">Nucleotidyltransferase</keyword>
<accession>A0A1T4MBR8</accession>
<keyword evidence="5" id="KW-0479">Metal-binding</keyword>
<protein>
    <recommendedName>
        <fullName evidence="10">Polymerase nucleotidyl transferase domain-containing protein</fullName>
    </recommendedName>
</protein>
<evidence type="ECO:0000313" key="11">
    <source>
        <dbReference type="EMBL" id="SJZ64469.1"/>
    </source>
</evidence>
<dbReference type="Gene3D" id="3.30.460.10">
    <property type="entry name" value="Beta Polymerase, domain 2"/>
    <property type="match status" value="1"/>
</dbReference>
<keyword evidence="3" id="KW-0808">Transferase</keyword>
<evidence type="ECO:0000259" key="10">
    <source>
        <dbReference type="Pfam" id="PF01909"/>
    </source>
</evidence>
<gene>
    <name evidence="11" type="ORF">SAMN02745116_01039</name>
</gene>
<keyword evidence="2" id="KW-1277">Toxin-antitoxin system</keyword>
<organism evidence="11 12">
    <name type="scientific">Pilibacter termitis</name>
    <dbReference type="NCBI Taxonomy" id="263852"/>
    <lineage>
        <taxon>Bacteria</taxon>
        <taxon>Bacillati</taxon>
        <taxon>Bacillota</taxon>
        <taxon>Bacilli</taxon>
        <taxon>Lactobacillales</taxon>
        <taxon>Enterococcaceae</taxon>
        <taxon>Pilibacter</taxon>
    </lineage>
</organism>
<evidence type="ECO:0000256" key="8">
    <source>
        <dbReference type="ARBA" id="ARBA00022842"/>
    </source>
</evidence>
<dbReference type="GO" id="GO:0016779">
    <property type="term" value="F:nucleotidyltransferase activity"/>
    <property type="evidence" value="ECO:0007669"/>
    <property type="project" value="UniProtKB-KW"/>
</dbReference>
<evidence type="ECO:0000256" key="4">
    <source>
        <dbReference type="ARBA" id="ARBA00022695"/>
    </source>
</evidence>
<evidence type="ECO:0000256" key="3">
    <source>
        <dbReference type="ARBA" id="ARBA00022679"/>
    </source>
</evidence>